<evidence type="ECO:0000313" key="1">
    <source>
        <dbReference type="EMBL" id="KAJ8126326.1"/>
    </source>
</evidence>
<organism evidence="1 2">
    <name type="scientific">Lasiodiplodia mahajangana</name>
    <dbReference type="NCBI Taxonomy" id="1108764"/>
    <lineage>
        <taxon>Eukaryota</taxon>
        <taxon>Fungi</taxon>
        <taxon>Dikarya</taxon>
        <taxon>Ascomycota</taxon>
        <taxon>Pezizomycotina</taxon>
        <taxon>Dothideomycetes</taxon>
        <taxon>Dothideomycetes incertae sedis</taxon>
        <taxon>Botryosphaeriales</taxon>
        <taxon>Botryosphaeriaceae</taxon>
        <taxon>Lasiodiplodia</taxon>
    </lineage>
</organism>
<reference evidence="1" key="1">
    <citation type="submission" date="2022-12" db="EMBL/GenBank/DDBJ databases">
        <title>Genome Sequence of Lasiodiplodia mahajangana.</title>
        <authorList>
            <person name="Buettner E."/>
        </authorList>
    </citation>
    <scope>NUCLEOTIDE SEQUENCE</scope>
    <source>
        <strain evidence="1">VT137</strain>
    </source>
</reference>
<sequence length="392" mass="44340">MGLEHVVYKRRGNYHGWNSRRTVCRYDKNTVRSFAGIYIPPESKSVTFRDVRDELRLCFDSPRKQRSNNSDDPWAEIAFALVDRNALSDEVRELTFVDGDDLDRPVQSLERTDYHAIYDMNVIIYHLVSHTTRNLGSGASLSTHIKNGCVQELRDPRPRRDPRYSELDKWFSHANVAMLPTRQTAKDASPTKGTRSGFSTPSQDSLDTNDAESTVRPPTIDLNKFREKQQSFRADCLNQATCCAVTGGGALWCQGLAIGPGVEACHIIPPIHFHPYPIDYDDDSNTPIEEDLRRLEAAWDQTWSRDNAIPLRADLRELFNAGLSIHPETFRVRVFVPYSLLIGLDGKIAQLHSEIDTRALRHHYEMCCIENMAAKKISAILVSGLGEAEVAP</sequence>
<proteinExistence type="predicted"/>
<name>A0ACC2JFU9_9PEZI</name>
<dbReference type="EMBL" id="JAPUUL010001908">
    <property type="protein sequence ID" value="KAJ8126326.1"/>
    <property type="molecule type" value="Genomic_DNA"/>
</dbReference>
<keyword evidence="2" id="KW-1185">Reference proteome</keyword>
<protein>
    <submittedName>
        <fullName evidence="1">Uncharacterized protein</fullName>
    </submittedName>
</protein>
<accession>A0ACC2JFU9</accession>
<gene>
    <name evidence="1" type="ORF">O1611_g7312</name>
</gene>
<dbReference type="Proteomes" id="UP001153332">
    <property type="component" value="Unassembled WGS sequence"/>
</dbReference>
<comment type="caution">
    <text evidence="1">The sequence shown here is derived from an EMBL/GenBank/DDBJ whole genome shotgun (WGS) entry which is preliminary data.</text>
</comment>
<evidence type="ECO:0000313" key="2">
    <source>
        <dbReference type="Proteomes" id="UP001153332"/>
    </source>
</evidence>